<accession>A0A4D6LCC0</accession>
<dbReference type="Gene3D" id="2.30.29.30">
    <property type="entry name" value="Pleckstrin-homology domain (PH domain)/Phosphotyrosine-binding domain (PTB)"/>
    <property type="match status" value="1"/>
</dbReference>
<sequence>MSNNGSNNNNNNPYVHISPLQTNRPNPMDTVFGALNQCSRKVGDATRRAEIVADNLWNHIRIGSSVADAAVARIVQGTKVLALGGSDALFQQSFGVFPGEKLVKSFACYLSTSSGPVIGTLYISNLRFAFCSDYPLFHYPFSLQQNQTLHYKVVVQVDQLSTVSPSSNRFNPAEKYIELVTVDGYEFYFMGFIAYDKALKTIREVLQQYHNHSREA</sequence>
<organism evidence="4 5">
    <name type="scientific">Vigna unguiculata</name>
    <name type="common">Cowpea</name>
    <dbReference type="NCBI Taxonomy" id="3917"/>
    <lineage>
        <taxon>Eukaryota</taxon>
        <taxon>Viridiplantae</taxon>
        <taxon>Streptophyta</taxon>
        <taxon>Embryophyta</taxon>
        <taxon>Tracheophyta</taxon>
        <taxon>Spermatophyta</taxon>
        <taxon>Magnoliopsida</taxon>
        <taxon>eudicotyledons</taxon>
        <taxon>Gunneridae</taxon>
        <taxon>Pentapetalae</taxon>
        <taxon>rosids</taxon>
        <taxon>fabids</taxon>
        <taxon>Fabales</taxon>
        <taxon>Fabaceae</taxon>
        <taxon>Papilionoideae</taxon>
        <taxon>50 kb inversion clade</taxon>
        <taxon>NPAAA clade</taxon>
        <taxon>indigoferoid/millettioid clade</taxon>
        <taxon>Phaseoleae</taxon>
        <taxon>Vigna</taxon>
    </lineage>
</organism>
<name>A0A4D6LCC0_VIGUN</name>
<keyword evidence="5" id="KW-1185">Reference proteome</keyword>
<reference evidence="4 5" key="1">
    <citation type="submission" date="2019-04" db="EMBL/GenBank/DDBJ databases">
        <title>An improved genome assembly and genetic linkage map for asparagus bean, Vigna unguiculata ssp. sesquipedialis.</title>
        <authorList>
            <person name="Xia Q."/>
            <person name="Zhang R."/>
            <person name="Dong Y."/>
        </authorList>
    </citation>
    <scope>NUCLEOTIDE SEQUENCE [LARGE SCALE GENOMIC DNA]</scope>
    <source>
        <tissue evidence="4">Leaf</tissue>
    </source>
</reference>
<evidence type="ECO:0000256" key="1">
    <source>
        <dbReference type="ARBA" id="ARBA00009414"/>
    </source>
</evidence>
<dbReference type="EMBL" id="CP039347">
    <property type="protein sequence ID" value="QCD86130.1"/>
    <property type="molecule type" value="Genomic_DNA"/>
</dbReference>
<evidence type="ECO:0000313" key="5">
    <source>
        <dbReference type="Proteomes" id="UP000501690"/>
    </source>
</evidence>
<dbReference type="InterPro" id="IPR037848">
    <property type="entry name" value="GEM-like"/>
</dbReference>
<feature type="domain" description="GRAM" evidence="3">
    <location>
        <begin position="88"/>
        <end position="167"/>
    </location>
</feature>
<protein>
    <recommendedName>
        <fullName evidence="3">GRAM domain-containing protein</fullName>
    </recommendedName>
</protein>
<dbReference type="Pfam" id="PF02893">
    <property type="entry name" value="GRAM"/>
    <property type="match status" value="1"/>
</dbReference>
<feature type="region of interest" description="Disordered" evidence="2">
    <location>
        <begin position="1"/>
        <end position="20"/>
    </location>
</feature>
<dbReference type="Gramene" id="Vigun11g056200.1.v1.2">
    <property type="protein sequence ID" value="Vigun11g056200.1.v1.2"/>
    <property type="gene ID" value="Vigun11g056200.v1.2"/>
</dbReference>
<comment type="similarity">
    <text evidence="1">Belongs to the GEM family.</text>
</comment>
<gene>
    <name evidence="4" type="ORF">DEO72_LG3g651</name>
</gene>
<dbReference type="OrthoDB" id="1876989at2759"/>
<evidence type="ECO:0000256" key="2">
    <source>
        <dbReference type="SAM" id="MobiDB-lite"/>
    </source>
</evidence>
<dbReference type="SMART" id="SM00568">
    <property type="entry name" value="GRAM"/>
    <property type="match status" value="1"/>
</dbReference>
<proteinExistence type="inferred from homology"/>
<dbReference type="InterPro" id="IPR004182">
    <property type="entry name" value="GRAM"/>
</dbReference>
<dbReference type="AlphaFoldDB" id="A0A4D6LCC0"/>
<feature type="compositionally biased region" description="Low complexity" evidence="2">
    <location>
        <begin position="1"/>
        <end position="12"/>
    </location>
</feature>
<dbReference type="PANTHER" id="PTHR31969">
    <property type="entry name" value="GEM-LIKE PROTEIN 2"/>
    <property type="match status" value="1"/>
</dbReference>
<dbReference type="InterPro" id="IPR011993">
    <property type="entry name" value="PH-like_dom_sf"/>
</dbReference>
<evidence type="ECO:0000313" key="4">
    <source>
        <dbReference type="EMBL" id="QCD86130.1"/>
    </source>
</evidence>
<evidence type="ECO:0000259" key="3">
    <source>
        <dbReference type="SMART" id="SM00568"/>
    </source>
</evidence>
<dbReference type="Proteomes" id="UP000501690">
    <property type="component" value="Linkage Group LG3"/>
</dbReference>